<dbReference type="InterPro" id="IPR029045">
    <property type="entry name" value="ClpP/crotonase-like_dom_sf"/>
</dbReference>
<dbReference type="EMBL" id="BAAAUV010000006">
    <property type="protein sequence ID" value="GAA3211148.1"/>
    <property type="molecule type" value="Genomic_DNA"/>
</dbReference>
<dbReference type="Pfam" id="PF00378">
    <property type="entry name" value="ECH_1"/>
    <property type="match status" value="1"/>
</dbReference>
<dbReference type="PANTHER" id="PTHR43459">
    <property type="entry name" value="ENOYL-COA HYDRATASE"/>
    <property type="match status" value="1"/>
</dbReference>
<organism evidence="1 2">
    <name type="scientific">Actinocorallia longicatena</name>
    <dbReference type="NCBI Taxonomy" id="111803"/>
    <lineage>
        <taxon>Bacteria</taxon>
        <taxon>Bacillati</taxon>
        <taxon>Actinomycetota</taxon>
        <taxon>Actinomycetes</taxon>
        <taxon>Streptosporangiales</taxon>
        <taxon>Thermomonosporaceae</taxon>
        <taxon>Actinocorallia</taxon>
    </lineage>
</organism>
<evidence type="ECO:0008006" key="3">
    <source>
        <dbReference type="Google" id="ProtNLM"/>
    </source>
</evidence>
<gene>
    <name evidence="1" type="ORF">GCM10010468_29630</name>
</gene>
<accession>A0ABP6QBT8</accession>
<dbReference type="PANTHER" id="PTHR43459:SF1">
    <property type="entry name" value="EG:BACN32G11.4 PROTEIN"/>
    <property type="match status" value="1"/>
</dbReference>
<evidence type="ECO:0000313" key="2">
    <source>
        <dbReference type="Proteomes" id="UP001501237"/>
    </source>
</evidence>
<dbReference type="Proteomes" id="UP001501237">
    <property type="component" value="Unassembled WGS sequence"/>
</dbReference>
<sequence length="223" mass="22815">MVTPVRVDDDLTLRVDGGRPVSVAAVEAVQALCDRAEDHAGPAVVRLLLSGVPAAGARDGLTVGLVSKWERAVRRLERLAAVTVAAALGDVGGTALDVLLAADVRVAVPAARLVLPLEDGATWPGMTLYRLAQQAGPVAVRRAALLGEPVTAAEALALGLVGTLTEDTDAVFASVAAAAAGVSGSEAAIRRQLMFEAGTTSFEDALGAHLAACDRTLRRAEVR</sequence>
<evidence type="ECO:0000313" key="1">
    <source>
        <dbReference type="EMBL" id="GAA3211148.1"/>
    </source>
</evidence>
<dbReference type="NCBIfam" id="NF042431">
    <property type="entry name" value="EnCoAhydt_DpgB"/>
    <property type="match status" value="1"/>
</dbReference>
<name>A0ABP6QBT8_9ACTN</name>
<dbReference type="InterPro" id="IPR053545">
    <property type="entry name" value="Enoyl-CoA_hydratase-like"/>
</dbReference>
<dbReference type="Gene3D" id="3.90.226.10">
    <property type="entry name" value="2-enoyl-CoA Hydratase, Chain A, domain 1"/>
    <property type="match status" value="1"/>
</dbReference>
<comment type="caution">
    <text evidence="1">The sequence shown here is derived from an EMBL/GenBank/DDBJ whole genome shotgun (WGS) entry which is preliminary data.</text>
</comment>
<reference evidence="2" key="1">
    <citation type="journal article" date="2019" name="Int. J. Syst. Evol. Microbiol.">
        <title>The Global Catalogue of Microorganisms (GCM) 10K type strain sequencing project: providing services to taxonomists for standard genome sequencing and annotation.</title>
        <authorList>
            <consortium name="The Broad Institute Genomics Platform"/>
            <consortium name="The Broad Institute Genome Sequencing Center for Infectious Disease"/>
            <person name="Wu L."/>
            <person name="Ma J."/>
        </authorList>
    </citation>
    <scope>NUCLEOTIDE SEQUENCE [LARGE SCALE GENOMIC DNA]</scope>
    <source>
        <strain evidence="2">JCM 9377</strain>
    </source>
</reference>
<proteinExistence type="predicted"/>
<dbReference type="InterPro" id="IPR001753">
    <property type="entry name" value="Enoyl-CoA_hydra/iso"/>
</dbReference>
<keyword evidence="2" id="KW-1185">Reference proteome</keyword>
<protein>
    <recommendedName>
        <fullName evidence="3">(3,5-dihydroxycyclohex-3-enyl)acetyl-CoA dehydratase subunit B</fullName>
    </recommendedName>
</protein>
<dbReference type="SUPFAM" id="SSF52096">
    <property type="entry name" value="ClpP/crotonase"/>
    <property type="match status" value="1"/>
</dbReference>